<dbReference type="GO" id="GO:0046872">
    <property type="term" value="F:metal ion binding"/>
    <property type="evidence" value="ECO:0007669"/>
    <property type="project" value="UniProtKB-KW"/>
</dbReference>
<proteinExistence type="inferred from homology"/>
<evidence type="ECO:0000256" key="2">
    <source>
        <dbReference type="ARBA" id="ARBA00022500"/>
    </source>
</evidence>
<feature type="domain" description="4Fe-4S ferredoxin-type" evidence="9">
    <location>
        <begin position="14"/>
        <end position="36"/>
    </location>
</feature>
<dbReference type="InterPro" id="IPR004089">
    <property type="entry name" value="MCPsignal_dom"/>
</dbReference>
<dbReference type="SMART" id="SM00283">
    <property type="entry name" value="MA"/>
    <property type="match status" value="1"/>
</dbReference>
<evidence type="ECO:0000256" key="1">
    <source>
        <dbReference type="ARBA" id="ARBA00022485"/>
    </source>
</evidence>
<keyword evidence="1" id="KW-0004">4Fe-4S</keyword>
<dbReference type="InterPro" id="IPR017900">
    <property type="entry name" value="4Fe4S_Fe_S_CS"/>
</dbReference>
<name>G8CQS1_LEAAZ</name>
<evidence type="ECO:0000259" key="9">
    <source>
        <dbReference type="PROSITE" id="PS51379"/>
    </source>
</evidence>
<keyword evidence="5" id="KW-0411">Iron-sulfur</keyword>
<dbReference type="InterPro" id="IPR004108">
    <property type="entry name" value="Fe_hydrogenase_lsu_C"/>
</dbReference>
<dbReference type="GO" id="GO:0006935">
    <property type="term" value="P:chemotaxis"/>
    <property type="evidence" value="ECO:0007669"/>
    <property type="project" value="UniProtKB-KW"/>
</dbReference>
<dbReference type="GO" id="GO:0051539">
    <property type="term" value="F:4 iron, 4 sulfur cluster binding"/>
    <property type="evidence" value="ECO:0007669"/>
    <property type="project" value="UniProtKB-KW"/>
</dbReference>
<keyword evidence="7" id="KW-0807">Transducer</keyword>
<reference evidence="11" key="1">
    <citation type="journal article" date="2012" name="Microb. Ecol.">
        <title>Genomic analysis reveals multiple [FeFe] hydrogenases and hydrogen sensors encoded by treponemes from the H(2)-rich termite gut.</title>
        <authorList>
            <person name="Ballor N.R."/>
            <person name="Paulsen I."/>
            <person name="Leadbetter J.R."/>
        </authorList>
    </citation>
    <scope>NUCLEOTIDE SEQUENCE</scope>
    <source>
        <strain evidence="11">TREAZ_2458</strain>
    </source>
</reference>
<feature type="domain" description="Methyl-accepting transducer" evidence="8">
    <location>
        <begin position="456"/>
        <end position="678"/>
    </location>
</feature>
<accession>G8CQS1</accession>
<gene>
    <name evidence="11" type="primary">hydA1</name>
</gene>
<dbReference type="InterPro" id="IPR017896">
    <property type="entry name" value="4Fe4S_Fe-S-bd"/>
</dbReference>
<dbReference type="SUPFAM" id="SSF58104">
    <property type="entry name" value="Methyl-accepting chemotaxis protein (MCP) signaling domain"/>
    <property type="match status" value="1"/>
</dbReference>
<dbReference type="Gene3D" id="3.40.950.10">
    <property type="entry name" value="Fe-only Hydrogenase (Larger Subunit), Chain L, domain 3"/>
    <property type="match status" value="1"/>
</dbReference>
<dbReference type="Pfam" id="PF13237">
    <property type="entry name" value="Fer4_10"/>
    <property type="match status" value="1"/>
</dbReference>
<feature type="domain" description="4Fe-4S" evidence="10">
    <location>
        <begin position="388"/>
        <end position="449"/>
    </location>
</feature>
<dbReference type="EMBL" id="HQ020728">
    <property type="protein sequence ID" value="AEL20814.1"/>
    <property type="molecule type" value="Genomic_DNA"/>
</dbReference>
<keyword evidence="3" id="KW-0479">Metal-binding</keyword>
<dbReference type="InterPro" id="IPR051310">
    <property type="entry name" value="MCP_chemotaxis"/>
</dbReference>
<keyword evidence="4" id="KW-0408">Iron</keyword>
<protein>
    <submittedName>
        <fullName evidence="11">HydA1</fullName>
    </submittedName>
</protein>
<dbReference type="SUPFAM" id="SSF54862">
    <property type="entry name" value="4Fe-4S ferredoxins"/>
    <property type="match status" value="1"/>
</dbReference>
<evidence type="ECO:0000259" key="10">
    <source>
        <dbReference type="PROSITE" id="PS51656"/>
    </source>
</evidence>
<dbReference type="PROSITE" id="PS50111">
    <property type="entry name" value="CHEMOTAXIS_TRANSDUC_2"/>
    <property type="match status" value="1"/>
</dbReference>
<dbReference type="Gene3D" id="1.10.287.950">
    <property type="entry name" value="Methyl-accepting chemotaxis protein"/>
    <property type="match status" value="1"/>
</dbReference>
<dbReference type="SUPFAM" id="SSF53920">
    <property type="entry name" value="Fe-only hydrogenase"/>
    <property type="match status" value="1"/>
</dbReference>
<dbReference type="GO" id="GO:0007165">
    <property type="term" value="P:signal transduction"/>
    <property type="evidence" value="ECO:0007669"/>
    <property type="project" value="UniProtKB-KW"/>
</dbReference>
<evidence type="ECO:0000256" key="4">
    <source>
        <dbReference type="ARBA" id="ARBA00023004"/>
    </source>
</evidence>
<dbReference type="PRINTS" id="PR00260">
    <property type="entry name" value="CHEMTRNSDUCR"/>
</dbReference>
<dbReference type="Pfam" id="PF00015">
    <property type="entry name" value="MCPsignal"/>
    <property type="match status" value="1"/>
</dbReference>
<dbReference type="PANTHER" id="PTHR43531:SF11">
    <property type="entry name" value="METHYL-ACCEPTING CHEMOTAXIS PROTEIN 3"/>
    <property type="match status" value="1"/>
</dbReference>
<dbReference type="InterPro" id="IPR009016">
    <property type="entry name" value="Fe_hydrogenase"/>
</dbReference>
<evidence type="ECO:0000256" key="3">
    <source>
        <dbReference type="ARBA" id="ARBA00022723"/>
    </source>
</evidence>
<evidence type="ECO:0000259" key="8">
    <source>
        <dbReference type="PROSITE" id="PS50111"/>
    </source>
</evidence>
<dbReference type="PANTHER" id="PTHR43531">
    <property type="entry name" value="PROTEIN ICFG"/>
    <property type="match status" value="1"/>
</dbReference>
<dbReference type="InterPro" id="IPR007202">
    <property type="entry name" value="4Fe-4S_dom"/>
</dbReference>
<evidence type="ECO:0000256" key="5">
    <source>
        <dbReference type="ARBA" id="ARBA00023014"/>
    </source>
</evidence>
<dbReference type="GO" id="GO:0004888">
    <property type="term" value="F:transmembrane signaling receptor activity"/>
    <property type="evidence" value="ECO:0007669"/>
    <property type="project" value="InterPro"/>
</dbReference>
<keyword evidence="2" id="KW-0145">Chemotaxis</keyword>
<organism evidence="11">
    <name type="scientific">Leadbettera azotonutricia (strain ATCC BAA-888 / DSM 13862 / ZAS-9)</name>
    <name type="common">Treponema azotonutricium</name>
    <dbReference type="NCBI Taxonomy" id="545695"/>
    <lineage>
        <taxon>Bacteria</taxon>
        <taxon>Pseudomonadati</taxon>
        <taxon>Spirochaetota</taxon>
        <taxon>Spirochaetia</taxon>
        <taxon>Spirochaetales</taxon>
        <taxon>Breznakiellaceae</taxon>
        <taxon>Leadbettera</taxon>
    </lineage>
</organism>
<evidence type="ECO:0000313" key="11">
    <source>
        <dbReference type="EMBL" id="AEL20814.1"/>
    </source>
</evidence>
<dbReference type="Gene3D" id="3.30.70.20">
    <property type="match status" value="1"/>
</dbReference>
<dbReference type="PROSITE" id="PS51656">
    <property type="entry name" value="4FE4S"/>
    <property type="match status" value="1"/>
</dbReference>
<evidence type="ECO:0000256" key="7">
    <source>
        <dbReference type="PROSITE-ProRule" id="PRU00284"/>
    </source>
</evidence>
<dbReference type="OrthoDB" id="9798098at2"/>
<dbReference type="Pfam" id="PF02906">
    <property type="entry name" value="Fe_hyd_lg_C"/>
    <property type="match status" value="1"/>
</dbReference>
<dbReference type="PROSITE" id="PS51379">
    <property type="entry name" value="4FE4S_FER_2"/>
    <property type="match status" value="2"/>
</dbReference>
<dbReference type="InterPro" id="IPR004090">
    <property type="entry name" value="Chemotax_Me-accpt_rcpt"/>
</dbReference>
<dbReference type="GO" id="GO:0005886">
    <property type="term" value="C:plasma membrane"/>
    <property type="evidence" value="ECO:0007669"/>
    <property type="project" value="TreeGrafter"/>
</dbReference>
<sequence length="701" mass="76951">MMQELTMSGTKLTPVIKVDDEKCVNCYACVAACPVKYCMDGTGDAPKINHDLCIGCGNCITSCKRGARSFFDNGDAFFRDLGRGEKIVAIVAPAAASNFEGRYLNLNGYLKSLGVQAVFDVSFGAELTVLSYVNYMKEKKPSLVISQPCPAIVTYIELFVPSLLPMLAPADSPMLHTIRMIKEYYPQYRNHKVAVISPCIAKRREFDETGLGDYNVTFITIKGQLEKEKKDLASCKAMEYDNPEAERAVTFPMPGGLLRTADREVPGIWEQTRKIEGPEAIYPYLDHLADSLKKGGHQSVSFVDCLNCEKGCNGGPGTGFWEEPQNELEYPIQQRAVEAEKKYTLKSQKKSRKELAKVLNKYWKPGLYGRNYVDLSGNYTIREPSPAELTEVYKKIGKYSEDDIYDCNACGYGSCKRMAKAIFNKLNVPKNCLHYNLFLLNKQDKLAELNVEMKKQIGKSLSVIDSINSLVDVVSSKMAKQSESVDHSSAAVGEMVSSIHKTSEVSQKKRDDLQGLVDVAARGQGSMRETIQAVEDIAKSVDGVSSTIKLISGIASNTNLLSMNAAIEAAHAGDAGRGFSVVAGEIRRLSEDTRANSQNISVTLSNIIKGIKVTSTRSGETENHIAQMSSEIHSFAETMAELISTFGELSSGSTEITSALENLKALSSEVKISYNEMLNMTLTLRQALEELSAVAERSTAD</sequence>
<comment type="similarity">
    <text evidence="6">Belongs to the methyl-accepting chemotaxis (MCP) protein family.</text>
</comment>
<evidence type="ECO:0000256" key="6">
    <source>
        <dbReference type="ARBA" id="ARBA00029447"/>
    </source>
</evidence>
<feature type="domain" description="4Fe-4S ferredoxin-type" evidence="9">
    <location>
        <begin position="44"/>
        <end position="73"/>
    </location>
</feature>
<dbReference type="AlphaFoldDB" id="G8CQS1"/>
<dbReference type="PROSITE" id="PS00198">
    <property type="entry name" value="4FE4S_FER_1"/>
    <property type="match status" value="1"/>
</dbReference>